<dbReference type="GO" id="GO:0005543">
    <property type="term" value="F:phospholipid binding"/>
    <property type="evidence" value="ECO:0007669"/>
    <property type="project" value="TreeGrafter"/>
</dbReference>
<dbReference type="GO" id="GO:0009245">
    <property type="term" value="P:lipid A biosynthetic process"/>
    <property type="evidence" value="ECO:0007669"/>
    <property type="project" value="UniProtKB-KW"/>
</dbReference>
<dbReference type="PANTHER" id="PTHR30372:SF4">
    <property type="entry name" value="LIPID-A-DISACCHARIDE SYNTHASE, MITOCHONDRIAL-RELATED"/>
    <property type="match status" value="1"/>
</dbReference>
<keyword evidence="7" id="KW-0808">Transferase</keyword>
<name>A0A7X1AWJ6_9BACT</name>
<evidence type="ECO:0000256" key="2">
    <source>
        <dbReference type="ARBA" id="ARBA00012687"/>
    </source>
</evidence>
<evidence type="ECO:0000256" key="7">
    <source>
        <dbReference type="ARBA" id="ARBA00022679"/>
    </source>
</evidence>
<evidence type="ECO:0000313" key="10">
    <source>
        <dbReference type="EMBL" id="MBC2601315.1"/>
    </source>
</evidence>
<keyword evidence="6" id="KW-0328">Glycosyltransferase</keyword>
<comment type="caution">
    <text evidence="10">The sequence shown here is derived from an EMBL/GenBank/DDBJ whole genome shotgun (WGS) entry which is preliminary data.</text>
</comment>
<organism evidence="10 11">
    <name type="scientific">Puniceicoccus vermicola</name>
    <dbReference type="NCBI Taxonomy" id="388746"/>
    <lineage>
        <taxon>Bacteria</taxon>
        <taxon>Pseudomonadati</taxon>
        <taxon>Verrucomicrobiota</taxon>
        <taxon>Opitutia</taxon>
        <taxon>Puniceicoccales</taxon>
        <taxon>Puniceicoccaceae</taxon>
        <taxon>Puniceicoccus</taxon>
    </lineage>
</organism>
<evidence type="ECO:0000256" key="3">
    <source>
        <dbReference type="ARBA" id="ARBA00020902"/>
    </source>
</evidence>
<comment type="catalytic activity">
    <reaction evidence="9">
        <text>a lipid X + a UDP-2-N,3-O-bis[(3R)-3-hydroxyacyl]-alpha-D-glucosamine = a lipid A disaccharide + UDP + H(+)</text>
        <dbReference type="Rhea" id="RHEA:67828"/>
        <dbReference type="ChEBI" id="CHEBI:15378"/>
        <dbReference type="ChEBI" id="CHEBI:58223"/>
        <dbReference type="ChEBI" id="CHEBI:137748"/>
        <dbReference type="ChEBI" id="CHEBI:176338"/>
        <dbReference type="ChEBI" id="CHEBI:176343"/>
        <dbReference type="EC" id="2.4.1.182"/>
    </reaction>
</comment>
<keyword evidence="8" id="KW-0443">Lipid metabolism</keyword>
<dbReference type="PANTHER" id="PTHR30372">
    <property type="entry name" value="LIPID-A-DISACCHARIDE SYNTHASE"/>
    <property type="match status" value="1"/>
</dbReference>
<evidence type="ECO:0000256" key="5">
    <source>
        <dbReference type="ARBA" id="ARBA00022556"/>
    </source>
</evidence>
<evidence type="ECO:0000256" key="8">
    <source>
        <dbReference type="ARBA" id="ARBA00023098"/>
    </source>
</evidence>
<comment type="function">
    <text evidence="1">Condensation of UDP-2,3-diacylglucosamine and 2,3-diacylglucosamine-1-phosphate to form lipid A disaccharide, a precursor of lipid A, a phosphorylated glycolipid that anchors the lipopolysaccharide to the outer membrane of the cell.</text>
</comment>
<gene>
    <name evidence="10" type="ORF">H5P30_05950</name>
</gene>
<keyword evidence="11" id="KW-1185">Reference proteome</keyword>
<evidence type="ECO:0000313" key="11">
    <source>
        <dbReference type="Proteomes" id="UP000525652"/>
    </source>
</evidence>
<dbReference type="SUPFAM" id="SSF53756">
    <property type="entry name" value="UDP-Glycosyltransferase/glycogen phosphorylase"/>
    <property type="match status" value="1"/>
</dbReference>
<evidence type="ECO:0000256" key="4">
    <source>
        <dbReference type="ARBA" id="ARBA00022516"/>
    </source>
</evidence>
<reference evidence="10 11" key="1">
    <citation type="submission" date="2020-07" db="EMBL/GenBank/DDBJ databases">
        <authorList>
            <person name="Feng X."/>
        </authorList>
    </citation>
    <scope>NUCLEOTIDE SEQUENCE [LARGE SCALE GENOMIC DNA]</scope>
    <source>
        <strain evidence="10 11">JCM14086</strain>
    </source>
</reference>
<sequence>MSRSSQVPEINPFEPPRGGRVDVLVVAGEHSGDQHAATMVKDLLGADSGLSVSALGGPALEEAGAQVLYELTELSVVGIVEVLAHYGEFKKLFAQTVEWIREYKPKVVCLVDYPGFNLRLAKELCRLGISRKGGGETTVLAYISPQIWAWKSKRRFKMQEWLDEVGTIFPFEVDCYKDTTLPAFFLGHPFVDPRFSLQVKYDPTGPLLLLPGSRTAAVGRIFPRMLAGVEKASEEWRGRGVRILYPGPRIKSELERILSEVQLSFEPELRPVSEGSTGSAVLTSSGTMSLQCALAGLPGTIVYRAHSLTYVIGRTFVKIPYLGIANILLDRPFYPELIQGAASANRLAERITEMFSIEAVEEAEAGAEELRRILSMNRYLDPAGWVKSHLNPPRPGEAVEMIGPQ</sequence>
<keyword evidence="5" id="KW-0441">Lipid A biosynthesis</keyword>
<evidence type="ECO:0000256" key="1">
    <source>
        <dbReference type="ARBA" id="ARBA00002056"/>
    </source>
</evidence>
<protein>
    <recommendedName>
        <fullName evidence="3">Lipid-A-disaccharide synthase</fullName>
        <ecNumber evidence="2">2.4.1.182</ecNumber>
    </recommendedName>
</protein>
<dbReference type="EC" id="2.4.1.182" evidence="2"/>
<evidence type="ECO:0000256" key="9">
    <source>
        <dbReference type="ARBA" id="ARBA00048975"/>
    </source>
</evidence>
<dbReference type="RefSeq" id="WP_185692033.1">
    <property type="nucleotide sequence ID" value="NZ_JACHVA010000052.1"/>
</dbReference>
<dbReference type="AlphaFoldDB" id="A0A7X1AWJ6"/>
<dbReference type="GO" id="GO:0016020">
    <property type="term" value="C:membrane"/>
    <property type="evidence" value="ECO:0007669"/>
    <property type="project" value="GOC"/>
</dbReference>
<dbReference type="GO" id="GO:0008915">
    <property type="term" value="F:lipid-A-disaccharide synthase activity"/>
    <property type="evidence" value="ECO:0007669"/>
    <property type="project" value="UniProtKB-EC"/>
</dbReference>
<dbReference type="Proteomes" id="UP000525652">
    <property type="component" value="Unassembled WGS sequence"/>
</dbReference>
<evidence type="ECO:0000256" key="6">
    <source>
        <dbReference type="ARBA" id="ARBA00022676"/>
    </source>
</evidence>
<accession>A0A7X1AWJ6</accession>
<dbReference type="Pfam" id="PF02684">
    <property type="entry name" value="LpxB"/>
    <property type="match status" value="1"/>
</dbReference>
<dbReference type="EMBL" id="JACHVA010000052">
    <property type="protein sequence ID" value="MBC2601315.1"/>
    <property type="molecule type" value="Genomic_DNA"/>
</dbReference>
<keyword evidence="4" id="KW-0444">Lipid biosynthesis</keyword>
<proteinExistence type="predicted"/>
<dbReference type="InterPro" id="IPR003835">
    <property type="entry name" value="Glyco_trans_19"/>
</dbReference>